<feature type="signal peptide" evidence="1">
    <location>
        <begin position="1"/>
        <end position="17"/>
    </location>
</feature>
<feature type="chain" id="PRO_5034851962" evidence="1">
    <location>
        <begin position="18"/>
        <end position="158"/>
    </location>
</feature>
<organism evidence="2 3">
    <name type="scientific">Mycena chlorophos</name>
    <name type="common">Agaric fungus</name>
    <name type="synonym">Agaricus chlorophos</name>
    <dbReference type="NCBI Taxonomy" id="658473"/>
    <lineage>
        <taxon>Eukaryota</taxon>
        <taxon>Fungi</taxon>
        <taxon>Dikarya</taxon>
        <taxon>Basidiomycota</taxon>
        <taxon>Agaricomycotina</taxon>
        <taxon>Agaricomycetes</taxon>
        <taxon>Agaricomycetidae</taxon>
        <taxon>Agaricales</taxon>
        <taxon>Marasmiineae</taxon>
        <taxon>Mycenaceae</taxon>
        <taxon>Mycena</taxon>
    </lineage>
</organism>
<gene>
    <name evidence="2" type="ORF">HMN09_00964600</name>
</gene>
<reference evidence="2" key="1">
    <citation type="submission" date="2020-05" db="EMBL/GenBank/DDBJ databases">
        <title>Mycena genomes resolve the evolution of fungal bioluminescence.</title>
        <authorList>
            <person name="Tsai I.J."/>
        </authorList>
    </citation>
    <scope>NUCLEOTIDE SEQUENCE</scope>
    <source>
        <strain evidence="2">110903Hualien_Pintung</strain>
    </source>
</reference>
<sequence length="158" mass="16849">MRFFTLPLLALAGLAAAQNKATISLPQAGASIAPGEVFDFQYNTMADYGISSYNFTVWLFTSEFPSSFAPTQNFADGHFFGRYALPNYPGNPYPTNLPPPTLTMPNFDKSPGGFGAGLAEANQNCTLVVMEEYATGVGSFGLRFALAATSIIYNATSA</sequence>
<evidence type="ECO:0000313" key="3">
    <source>
        <dbReference type="Proteomes" id="UP000613580"/>
    </source>
</evidence>
<name>A0A8H6SHB4_MYCCL</name>
<keyword evidence="1" id="KW-0732">Signal</keyword>
<protein>
    <submittedName>
        <fullName evidence="2">Uncharacterized protein</fullName>
    </submittedName>
</protein>
<keyword evidence="3" id="KW-1185">Reference proteome</keyword>
<dbReference type="AlphaFoldDB" id="A0A8H6SHB4"/>
<dbReference type="OrthoDB" id="3944184at2759"/>
<dbReference type="Proteomes" id="UP000613580">
    <property type="component" value="Unassembled WGS sequence"/>
</dbReference>
<evidence type="ECO:0000313" key="2">
    <source>
        <dbReference type="EMBL" id="KAF7299593.1"/>
    </source>
</evidence>
<dbReference type="EMBL" id="JACAZE010000014">
    <property type="protein sequence ID" value="KAF7299593.1"/>
    <property type="molecule type" value="Genomic_DNA"/>
</dbReference>
<proteinExistence type="predicted"/>
<accession>A0A8H6SHB4</accession>
<evidence type="ECO:0000256" key="1">
    <source>
        <dbReference type="SAM" id="SignalP"/>
    </source>
</evidence>
<comment type="caution">
    <text evidence="2">The sequence shown here is derived from an EMBL/GenBank/DDBJ whole genome shotgun (WGS) entry which is preliminary data.</text>
</comment>